<dbReference type="AlphaFoldDB" id="A2BJS3"/>
<protein>
    <submittedName>
        <fullName evidence="2">RNA-binding protein, C-terminal EMAP domain</fullName>
    </submittedName>
</protein>
<reference evidence="2 3" key="1">
    <citation type="journal article" date="2007" name="Archaea">
        <title>The genome of Hyperthermus butylicus: a sulfur-reducing, peptide fermenting, neutrophilic Crenarchaeote growing up to 108 degrees C.</title>
        <authorList>
            <person name="Brugger K."/>
            <person name="Chen L."/>
            <person name="Stark M."/>
            <person name="Zibat A."/>
            <person name="Redder P."/>
            <person name="Ruepp A."/>
            <person name="Awayez M."/>
            <person name="She Q."/>
            <person name="Garrett R.A."/>
            <person name="Klenk H.P."/>
        </authorList>
    </citation>
    <scope>NUCLEOTIDE SEQUENCE [LARGE SCALE GENOMIC DNA]</scope>
    <source>
        <strain evidence="3">DSM 5456 / JCM 9403 / PLM1-5</strain>
    </source>
</reference>
<name>A2BJS3_HYPBU</name>
<dbReference type="GeneID" id="4781701"/>
<evidence type="ECO:0000313" key="2">
    <source>
        <dbReference type="EMBL" id="ABM80234.1"/>
    </source>
</evidence>
<sequence length="233" mass="25999">MSDTRNDYRILVAEHAVSLLENIVRARRIPIPVNWHEVEALVSELRSLIVRIKYSFIPPTMLAGSEEVERVREYAGKLAKTLLSKERLAGAKLDSKTRMAIAEARYALRTLYGLGYRLSLGDENDALHAVDIECVEVLTITKHPSAEKLFVTRARGVLGYTIVTNLPDVRKGELRAAAILPPREFYGEISEAMYCSGPLNTDVCKPGRRPPANLIDRGSVEAVIYNIVGRKAR</sequence>
<dbReference type="KEGG" id="hbu:Hbut_0362"/>
<dbReference type="Gene3D" id="1.20.1440.150">
    <property type="match status" value="1"/>
</dbReference>
<dbReference type="Gene3D" id="2.40.50.140">
    <property type="entry name" value="Nucleic acid-binding proteins"/>
    <property type="match status" value="1"/>
</dbReference>
<gene>
    <name evidence="2" type="ordered locus">Hbut_0362</name>
</gene>
<evidence type="ECO:0000313" key="3">
    <source>
        <dbReference type="Proteomes" id="UP000002593"/>
    </source>
</evidence>
<dbReference type="InterPro" id="IPR012340">
    <property type="entry name" value="NA-bd_OB-fold"/>
</dbReference>
<dbReference type="Pfam" id="PF18489">
    <property type="entry name" value="Alpha_Helical"/>
    <property type="match status" value="1"/>
</dbReference>
<dbReference type="eggNOG" id="arCOG04359">
    <property type="taxonomic scope" value="Archaea"/>
</dbReference>
<dbReference type="STRING" id="415426.Hbut_0362"/>
<evidence type="ECO:0000259" key="1">
    <source>
        <dbReference type="Pfam" id="PF18489"/>
    </source>
</evidence>
<dbReference type="OrthoDB" id="14546at2157"/>
<dbReference type="HOGENOM" id="CLU_110988_0_0_2"/>
<dbReference type="EMBL" id="CP000493">
    <property type="protein sequence ID" value="ABM80234.1"/>
    <property type="molecule type" value="Genomic_DNA"/>
</dbReference>
<dbReference type="SUPFAM" id="SSF50249">
    <property type="entry name" value="Nucleic acid-binding proteins"/>
    <property type="match status" value="1"/>
</dbReference>
<dbReference type="RefSeq" id="WP_011821552.1">
    <property type="nucleotide sequence ID" value="NC_008818.1"/>
</dbReference>
<accession>A2BJS3</accession>
<dbReference type="Proteomes" id="UP000002593">
    <property type="component" value="Chromosome"/>
</dbReference>
<feature type="domain" description="Alpha helical" evidence="1">
    <location>
        <begin position="1"/>
        <end position="121"/>
    </location>
</feature>
<dbReference type="EnsemblBacteria" id="ABM80234">
    <property type="protein sequence ID" value="ABM80234"/>
    <property type="gene ID" value="Hbut_0362"/>
</dbReference>
<dbReference type="InterPro" id="IPR041169">
    <property type="entry name" value="Alpha_helical"/>
</dbReference>
<organism evidence="2 3">
    <name type="scientific">Hyperthermus butylicus (strain DSM 5456 / JCM 9403 / PLM1-5)</name>
    <dbReference type="NCBI Taxonomy" id="415426"/>
    <lineage>
        <taxon>Archaea</taxon>
        <taxon>Thermoproteota</taxon>
        <taxon>Thermoprotei</taxon>
        <taxon>Desulfurococcales</taxon>
        <taxon>Pyrodictiaceae</taxon>
        <taxon>Hyperthermus</taxon>
    </lineage>
</organism>
<proteinExistence type="predicted"/>
<keyword evidence="3" id="KW-1185">Reference proteome</keyword>